<dbReference type="RefSeq" id="WP_132325430.1">
    <property type="nucleotide sequence ID" value="NZ_FWZT01000033.1"/>
</dbReference>
<evidence type="ECO:0000313" key="3">
    <source>
        <dbReference type="Proteomes" id="UP000192907"/>
    </source>
</evidence>
<protein>
    <submittedName>
        <fullName evidence="2">Uncharacterized protein</fullName>
    </submittedName>
</protein>
<dbReference type="PROSITE" id="PS51257">
    <property type="entry name" value="PROKAR_LIPOPROTEIN"/>
    <property type="match status" value="1"/>
</dbReference>
<dbReference type="EMBL" id="FWZT01000033">
    <property type="protein sequence ID" value="SMF79418.1"/>
    <property type="molecule type" value="Genomic_DNA"/>
</dbReference>
<dbReference type="Proteomes" id="UP000192907">
    <property type="component" value="Unassembled WGS sequence"/>
</dbReference>
<sequence length="167" mass="18528">MAMIKSHQRCPGPRPFVAGILISIIGSACVTTEKTTKSPEADSSAIEVHAEPPRNIPDAPEDSRGSVAVSQGSSQPAPGGEALAKFEGYYILEKGETTAFKHPLPNYIPFFQVTMLEDKVLDRYLRYRGWDFNKDGFIDMLEELGPSGKTQSRKFDFNFDGKIDRQK</sequence>
<organism evidence="2 3">
    <name type="scientific">Pseudobacteriovorax antillogorgiicola</name>
    <dbReference type="NCBI Taxonomy" id="1513793"/>
    <lineage>
        <taxon>Bacteria</taxon>
        <taxon>Pseudomonadati</taxon>
        <taxon>Bdellovibrionota</taxon>
        <taxon>Oligoflexia</taxon>
        <taxon>Oligoflexales</taxon>
        <taxon>Pseudobacteriovoracaceae</taxon>
        <taxon>Pseudobacteriovorax</taxon>
    </lineage>
</organism>
<reference evidence="3" key="1">
    <citation type="submission" date="2017-04" db="EMBL/GenBank/DDBJ databases">
        <authorList>
            <person name="Varghese N."/>
            <person name="Submissions S."/>
        </authorList>
    </citation>
    <scope>NUCLEOTIDE SEQUENCE [LARGE SCALE GENOMIC DNA]</scope>
    <source>
        <strain evidence="3">RKEM611</strain>
    </source>
</reference>
<gene>
    <name evidence="2" type="ORF">SAMN06296036_13369</name>
</gene>
<dbReference type="AlphaFoldDB" id="A0A1Y6CPM5"/>
<dbReference type="STRING" id="1513793.SAMN06296036_13369"/>
<evidence type="ECO:0000256" key="1">
    <source>
        <dbReference type="SAM" id="MobiDB-lite"/>
    </source>
</evidence>
<name>A0A1Y6CPM5_9BACT</name>
<dbReference type="OrthoDB" id="9994834at2"/>
<feature type="region of interest" description="Disordered" evidence="1">
    <location>
        <begin position="35"/>
        <end position="80"/>
    </location>
</feature>
<keyword evidence="3" id="KW-1185">Reference proteome</keyword>
<evidence type="ECO:0000313" key="2">
    <source>
        <dbReference type="EMBL" id="SMF79418.1"/>
    </source>
</evidence>
<proteinExistence type="predicted"/>
<accession>A0A1Y6CPM5</accession>